<dbReference type="RefSeq" id="WP_354363775.1">
    <property type="nucleotide sequence ID" value="NZ_JBEPLO010000002.1"/>
</dbReference>
<dbReference type="InterPro" id="IPR023378">
    <property type="entry name" value="YheA/YmcA-like_dom_sf"/>
</dbReference>
<dbReference type="NCBIfam" id="NF010209">
    <property type="entry name" value="PRK13676.1-1"/>
    <property type="match status" value="1"/>
</dbReference>
<evidence type="ECO:0000313" key="3">
    <source>
        <dbReference type="Proteomes" id="UP001549122"/>
    </source>
</evidence>
<gene>
    <name evidence="2" type="ORF">ABID29_000194</name>
</gene>
<dbReference type="InterPro" id="IPR010368">
    <property type="entry name" value="Com_YlbF"/>
</dbReference>
<dbReference type="HAMAP" id="MF_01526">
    <property type="entry name" value="UPF0342"/>
    <property type="match status" value="1"/>
</dbReference>
<accession>A0ABV2FEU3</accession>
<protein>
    <recommendedName>
        <fullName evidence="1">UPF0342 protein ABID29_000194</fullName>
    </recommendedName>
</protein>
<dbReference type="SUPFAM" id="SSF158622">
    <property type="entry name" value="YheA/YmcA-like"/>
    <property type="match status" value="1"/>
</dbReference>
<proteinExistence type="inferred from homology"/>
<dbReference type="Pfam" id="PF06133">
    <property type="entry name" value="Com_YlbF"/>
    <property type="match status" value="1"/>
</dbReference>
<sequence>MSDNIYDLANNLERAIRKLPEYLAVASSKKEIEQDSEASSLFKEYTDFQAELQGLMQTGQLPTQDLQDRMKDLSQRLEGNSLVANYLTKQQQLSVYLSDIERIVFKPLQELI</sequence>
<keyword evidence="3" id="KW-1185">Reference proteome</keyword>
<dbReference type="EMBL" id="JBEPLO010000002">
    <property type="protein sequence ID" value="MET3557085.1"/>
    <property type="molecule type" value="Genomic_DNA"/>
</dbReference>
<comment type="similarity">
    <text evidence="1">Belongs to the UPF0342 family.</text>
</comment>
<name>A0ABV2FEU3_9STRE</name>
<evidence type="ECO:0000256" key="1">
    <source>
        <dbReference type="HAMAP-Rule" id="MF_01526"/>
    </source>
</evidence>
<evidence type="ECO:0000313" key="2">
    <source>
        <dbReference type="EMBL" id="MET3557085.1"/>
    </source>
</evidence>
<reference evidence="2 3" key="1">
    <citation type="submission" date="2024-06" db="EMBL/GenBank/DDBJ databases">
        <title>Genomic Encyclopedia of Type Strains, Phase IV (KMG-IV): sequencing the most valuable type-strain genomes for metagenomic binning, comparative biology and taxonomic classification.</title>
        <authorList>
            <person name="Goeker M."/>
        </authorList>
    </citation>
    <scope>NUCLEOTIDE SEQUENCE [LARGE SCALE GENOMIC DNA]</scope>
    <source>
        <strain evidence="2 3">DSM 28303</strain>
    </source>
</reference>
<dbReference type="Gene3D" id="1.20.1500.10">
    <property type="entry name" value="YheA/YmcA-like"/>
    <property type="match status" value="1"/>
</dbReference>
<comment type="caution">
    <text evidence="2">The sequence shown here is derived from an EMBL/GenBank/DDBJ whole genome shotgun (WGS) entry which is preliminary data.</text>
</comment>
<dbReference type="Proteomes" id="UP001549122">
    <property type="component" value="Unassembled WGS sequence"/>
</dbReference>
<organism evidence="2 3">
    <name type="scientific">Streptococcus rupicaprae</name>
    <dbReference type="NCBI Taxonomy" id="759619"/>
    <lineage>
        <taxon>Bacteria</taxon>
        <taxon>Bacillati</taxon>
        <taxon>Bacillota</taxon>
        <taxon>Bacilli</taxon>
        <taxon>Lactobacillales</taxon>
        <taxon>Streptococcaceae</taxon>
        <taxon>Streptococcus</taxon>
    </lineage>
</organism>